<feature type="region of interest" description="Disordered" evidence="1">
    <location>
        <begin position="46"/>
        <end position="65"/>
    </location>
</feature>
<feature type="compositionally biased region" description="Pro residues" evidence="1">
    <location>
        <begin position="56"/>
        <end position="65"/>
    </location>
</feature>
<evidence type="ECO:0000256" key="1">
    <source>
        <dbReference type="SAM" id="MobiDB-lite"/>
    </source>
</evidence>
<dbReference type="HOGENOM" id="CLU_2844443_0_0_4"/>
<name>E7RZF9_9BURK</name>
<accession>E7RZF9</accession>
<dbReference type="AlphaFoldDB" id="E7RZF9"/>
<protein>
    <submittedName>
        <fullName evidence="2">Uncharacterized protein</fullName>
    </submittedName>
</protein>
<evidence type="ECO:0000313" key="2">
    <source>
        <dbReference type="EMBL" id="EFV93953.1"/>
    </source>
</evidence>
<reference evidence="2 3" key="1">
    <citation type="submission" date="2010-12" db="EMBL/GenBank/DDBJ databases">
        <authorList>
            <person name="Muzny D."/>
            <person name="Qin X."/>
            <person name="Deng J."/>
            <person name="Jiang H."/>
            <person name="Liu Y."/>
            <person name="Qu J."/>
            <person name="Song X.-Z."/>
            <person name="Zhang L."/>
            <person name="Thornton R."/>
            <person name="Coyle M."/>
            <person name="Francisco L."/>
            <person name="Jackson L."/>
            <person name="Javaid M."/>
            <person name="Korchina V."/>
            <person name="Kovar C."/>
            <person name="Mata R."/>
            <person name="Mathew T."/>
            <person name="Ngo R."/>
            <person name="Nguyen L."/>
            <person name="Nguyen N."/>
            <person name="Okwuonu G."/>
            <person name="Ongeri F."/>
            <person name="Pham C."/>
            <person name="Simmons D."/>
            <person name="Wilczek-Boney K."/>
            <person name="Hale W."/>
            <person name="Jakkamsetti A."/>
            <person name="Pham P."/>
            <person name="Ruth R."/>
            <person name="San Lucas F."/>
            <person name="Warren J."/>
            <person name="Zhang J."/>
            <person name="Zhao Z."/>
            <person name="Zhou C."/>
            <person name="Zhu D."/>
            <person name="Lee S."/>
            <person name="Bess C."/>
            <person name="Blankenburg K."/>
            <person name="Forbes L."/>
            <person name="Fu Q."/>
            <person name="Gubbala S."/>
            <person name="Hirani K."/>
            <person name="Jayaseelan J.C."/>
            <person name="Lara F."/>
            <person name="Munidasa M."/>
            <person name="Palculict T."/>
            <person name="Patil S."/>
            <person name="Pu L.-L."/>
            <person name="Saada N."/>
            <person name="Tang L."/>
            <person name="Weissenberger G."/>
            <person name="Zhu Y."/>
            <person name="Hemphill L."/>
            <person name="Shang Y."/>
            <person name="Youmans B."/>
            <person name="Ayvaz T."/>
            <person name="Ross M."/>
            <person name="Santibanez J."/>
            <person name="Aqrawi P."/>
            <person name="Gross S."/>
            <person name="Joshi V."/>
            <person name="Fowler G."/>
            <person name="Nazareth L."/>
            <person name="Reid J."/>
            <person name="Worley K."/>
            <person name="Petrosino J."/>
            <person name="Highlander S."/>
            <person name="Gibbs R."/>
        </authorList>
    </citation>
    <scope>NUCLEOTIDE SEQUENCE [LARGE SCALE GENOMIC DNA]</scope>
    <source>
        <strain evidence="2 3">ATCC 51599</strain>
    </source>
</reference>
<dbReference type="Proteomes" id="UP000011021">
    <property type="component" value="Unassembled WGS sequence"/>
</dbReference>
<dbReference type="RefSeq" id="WP_005674450.1">
    <property type="nucleotide sequence ID" value="NZ_CP146288.1"/>
</dbReference>
<sequence length="65" mass="7695">MRHPLLAKIRAFQSADDNRPFKTFMMEQITLAEEIGGRLTFEELSRRLDEDENRQPLPPDKPLQR</sequence>
<proteinExistence type="predicted"/>
<dbReference type="EMBL" id="AEQP01000022">
    <property type="protein sequence ID" value="EFV93953.1"/>
    <property type="molecule type" value="Genomic_DNA"/>
</dbReference>
<keyword evidence="3" id="KW-1185">Reference proteome</keyword>
<gene>
    <name evidence="2" type="ORF">HMPREF0551_2068</name>
</gene>
<organism evidence="2 3">
    <name type="scientific">Lautropia mirabilis ATCC 51599</name>
    <dbReference type="NCBI Taxonomy" id="887898"/>
    <lineage>
        <taxon>Bacteria</taxon>
        <taxon>Pseudomonadati</taxon>
        <taxon>Pseudomonadota</taxon>
        <taxon>Betaproteobacteria</taxon>
        <taxon>Burkholderiales</taxon>
        <taxon>Burkholderiaceae</taxon>
        <taxon>Lautropia</taxon>
    </lineage>
</organism>
<comment type="caution">
    <text evidence="2">The sequence shown here is derived from an EMBL/GenBank/DDBJ whole genome shotgun (WGS) entry which is preliminary data.</text>
</comment>
<evidence type="ECO:0000313" key="3">
    <source>
        <dbReference type="Proteomes" id="UP000011021"/>
    </source>
</evidence>